<accession>A0AAW1ZQF5</accession>
<sequence length="127" mass="14603">NGRLLEEYVEEFQEHYHKACWDDETLKQLFWSEIDDIIQQMLLLREDHLPFIEFIDYDLWVCGSSLTVGVAEEDATINFHSLEPSISPAAISLPTPERAHRPSPECPGNTFTTDPEITPMPPMELES</sequence>
<feature type="non-terminal residue" evidence="2">
    <location>
        <position position="1"/>
    </location>
</feature>
<feature type="compositionally biased region" description="Pro residues" evidence="1">
    <location>
        <begin position="118"/>
        <end position="127"/>
    </location>
</feature>
<protein>
    <submittedName>
        <fullName evidence="2">Uncharacterized protein</fullName>
    </submittedName>
</protein>
<dbReference type="Proteomes" id="UP001479290">
    <property type="component" value="Unassembled WGS sequence"/>
</dbReference>
<gene>
    <name evidence="2" type="ORF">ABG768_006787</name>
</gene>
<comment type="caution">
    <text evidence="2">The sequence shown here is derived from an EMBL/GenBank/DDBJ whole genome shotgun (WGS) entry which is preliminary data.</text>
</comment>
<dbReference type="EMBL" id="JAWDJR010000014">
    <property type="protein sequence ID" value="KAK9963617.1"/>
    <property type="molecule type" value="Genomic_DNA"/>
</dbReference>
<evidence type="ECO:0000313" key="2">
    <source>
        <dbReference type="EMBL" id="KAK9963617.1"/>
    </source>
</evidence>
<dbReference type="AlphaFoldDB" id="A0AAW1ZQF5"/>
<evidence type="ECO:0000256" key="1">
    <source>
        <dbReference type="SAM" id="MobiDB-lite"/>
    </source>
</evidence>
<proteinExistence type="predicted"/>
<reference evidence="2 3" key="1">
    <citation type="submission" date="2024-05" db="EMBL/GenBank/DDBJ databases">
        <title>A high-quality chromosomal-level genome assembly of Topmouth culter (Culter alburnus).</title>
        <authorList>
            <person name="Zhao H."/>
        </authorList>
    </citation>
    <scope>NUCLEOTIDE SEQUENCE [LARGE SCALE GENOMIC DNA]</scope>
    <source>
        <strain evidence="2">CATC2023</strain>
        <tissue evidence="2">Muscle</tissue>
    </source>
</reference>
<keyword evidence="3" id="KW-1185">Reference proteome</keyword>
<feature type="region of interest" description="Disordered" evidence="1">
    <location>
        <begin position="90"/>
        <end position="127"/>
    </location>
</feature>
<organism evidence="2 3">
    <name type="scientific">Culter alburnus</name>
    <name type="common">Topmouth culter</name>
    <dbReference type="NCBI Taxonomy" id="194366"/>
    <lineage>
        <taxon>Eukaryota</taxon>
        <taxon>Metazoa</taxon>
        <taxon>Chordata</taxon>
        <taxon>Craniata</taxon>
        <taxon>Vertebrata</taxon>
        <taxon>Euteleostomi</taxon>
        <taxon>Actinopterygii</taxon>
        <taxon>Neopterygii</taxon>
        <taxon>Teleostei</taxon>
        <taxon>Ostariophysi</taxon>
        <taxon>Cypriniformes</taxon>
        <taxon>Xenocyprididae</taxon>
        <taxon>Xenocypridinae</taxon>
        <taxon>Culter</taxon>
    </lineage>
</organism>
<name>A0AAW1ZQF5_CULAL</name>
<evidence type="ECO:0000313" key="3">
    <source>
        <dbReference type="Proteomes" id="UP001479290"/>
    </source>
</evidence>